<sequence>MKHKILELYSGIGGMHCAWNESGLNGEVVMAVDINNVANDVYKHNFPNTRLLNKNIQSLTSKEINELDVDTVLMSPPCQPFTRNGKYLDENDPRTNSFIYLIDLFVHLEKINYILMENVKGFECSTVRKLFVNKLKECNFEYQEYLLCPTNVGVPNSRLRYYCLARRNDTKWHHQHKEEIIKILPKNYNEPVTLEEIVEKNIPETFLLSDKLMKRAKVLDICFSQSRRTCCFTKAYTHYVEGTGSVYTEFTPEEVQYCYKEANKYDVGSDEFIATIKKLKLRFFTPTEVLSLMSFPQSYKFPDCVTLKQCYRLLGNSVNVKVICELLKILFE</sequence>
<dbReference type="GO" id="GO:0008168">
    <property type="term" value="F:methyltransferase activity"/>
    <property type="evidence" value="ECO:0007669"/>
    <property type="project" value="UniProtKB-KW"/>
</dbReference>
<dbReference type="AlphaFoldDB" id="A0A8J9YGH6"/>
<dbReference type="Gene3D" id="3.40.50.150">
    <property type="entry name" value="Vaccinia Virus protein VP39"/>
    <property type="match status" value="1"/>
</dbReference>
<dbReference type="PROSITE" id="PS00095">
    <property type="entry name" value="C5_MTASE_2"/>
    <property type="match status" value="1"/>
</dbReference>
<dbReference type="InterPro" id="IPR050750">
    <property type="entry name" value="C5-MTase"/>
</dbReference>
<name>A0A8J9YGH6_9NEOP</name>
<dbReference type="PROSITE" id="PS51679">
    <property type="entry name" value="SAM_MT_C5"/>
    <property type="match status" value="1"/>
</dbReference>
<dbReference type="EC" id="2.1.1.204" evidence="4"/>
<evidence type="ECO:0000313" key="9">
    <source>
        <dbReference type="EMBL" id="CAH0729974.1"/>
    </source>
</evidence>
<feature type="non-terminal residue" evidence="9">
    <location>
        <position position="332"/>
    </location>
</feature>
<reference evidence="9" key="1">
    <citation type="submission" date="2021-12" db="EMBL/GenBank/DDBJ databases">
        <authorList>
            <person name="Martin H S."/>
        </authorList>
    </citation>
    <scope>NUCLEOTIDE SEQUENCE</scope>
</reference>
<dbReference type="SUPFAM" id="SSF53335">
    <property type="entry name" value="S-adenosyl-L-methionine-dependent methyltransferases"/>
    <property type="match status" value="1"/>
</dbReference>
<dbReference type="InterPro" id="IPR029063">
    <property type="entry name" value="SAM-dependent_MTases_sf"/>
</dbReference>
<evidence type="ECO:0000256" key="7">
    <source>
        <dbReference type="PROSITE-ProRule" id="PRU01016"/>
    </source>
</evidence>
<keyword evidence="10" id="KW-1185">Reference proteome</keyword>
<comment type="similarity">
    <text evidence="7 8">Belongs to the class I-like SAM-binding methyltransferase superfamily. C5-methyltransferase family.</text>
</comment>
<keyword evidence="2 7" id="KW-0808">Transferase</keyword>
<keyword evidence="1 7" id="KW-0489">Methyltransferase</keyword>
<dbReference type="PRINTS" id="PR00105">
    <property type="entry name" value="C5METTRFRASE"/>
</dbReference>
<gene>
    <name evidence="9" type="ORF">BINO364_LOCUS15007</name>
</gene>
<evidence type="ECO:0000313" key="10">
    <source>
        <dbReference type="Proteomes" id="UP000838878"/>
    </source>
</evidence>
<dbReference type="InterPro" id="IPR001525">
    <property type="entry name" value="C5_MeTfrase"/>
</dbReference>
<dbReference type="Pfam" id="PF00145">
    <property type="entry name" value="DNA_methylase"/>
    <property type="match status" value="1"/>
</dbReference>
<dbReference type="GO" id="GO:0005634">
    <property type="term" value="C:nucleus"/>
    <property type="evidence" value="ECO:0007669"/>
    <property type="project" value="TreeGrafter"/>
</dbReference>
<evidence type="ECO:0000256" key="3">
    <source>
        <dbReference type="ARBA" id="ARBA00022691"/>
    </source>
</evidence>
<organism evidence="9 10">
    <name type="scientific">Brenthis ino</name>
    <name type="common">lesser marbled fritillary</name>
    <dbReference type="NCBI Taxonomy" id="405034"/>
    <lineage>
        <taxon>Eukaryota</taxon>
        <taxon>Metazoa</taxon>
        <taxon>Ecdysozoa</taxon>
        <taxon>Arthropoda</taxon>
        <taxon>Hexapoda</taxon>
        <taxon>Insecta</taxon>
        <taxon>Pterygota</taxon>
        <taxon>Neoptera</taxon>
        <taxon>Endopterygota</taxon>
        <taxon>Lepidoptera</taxon>
        <taxon>Glossata</taxon>
        <taxon>Ditrysia</taxon>
        <taxon>Papilionoidea</taxon>
        <taxon>Nymphalidae</taxon>
        <taxon>Heliconiinae</taxon>
        <taxon>Argynnini</taxon>
        <taxon>Brenthis</taxon>
    </lineage>
</organism>
<dbReference type="Proteomes" id="UP000838878">
    <property type="component" value="Chromosome 8"/>
</dbReference>
<dbReference type="InterPro" id="IPR031303">
    <property type="entry name" value="C5_meth_CS"/>
</dbReference>
<proteinExistence type="inferred from homology"/>
<evidence type="ECO:0000256" key="6">
    <source>
        <dbReference type="ARBA" id="ARBA00042810"/>
    </source>
</evidence>
<accession>A0A8J9YGH6</accession>
<dbReference type="NCBIfam" id="TIGR00675">
    <property type="entry name" value="dcm"/>
    <property type="match status" value="1"/>
</dbReference>
<evidence type="ECO:0000256" key="1">
    <source>
        <dbReference type="ARBA" id="ARBA00022603"/>
    </source>
</evidence>
<evidence type="ECO:0000256" key="5">
    <source>
        <dbReference type="ARBA" id="ARBA00039681"/>
    </source>
</evidence>
<dbReference type="PANTHER" id="PTHR46098">
    <property type="entry name" value="TRNA (CYTOSINE(38)-C(5))-METHYLTRANSFERASE"/>
    <property type="match status" value="1"/>
</dbReference>
<evidence type="ECO:0000256" key="2">
    <source>
        <dbReference type="ARBA" id="ARBA00022679"/>
    </source>
</evidence>
<dbReference type="OrthoDB" id="414133at2759"/>
<dbReference type="PANTHER" id="PTHR46098:SF1">
    <property type="entry name" value="TRNA (CYTOSINE(38)-C(5))-METHYLTRANSFERASE"/>
    <property type="match status" value="1"/>
</dbReference>
<dbReference type="Gene3D" id="3.90.120.10">
    <property type="entry name" value="DNA Methylase, subunit A, domain 2"/>
    <property type="match status" value="1"/>
</dbReference>
<evidence type="ECO:0000256" key="8">
    <source>
        <dbReference type="RuleBase" id="RU000416"/>
    </source>
</evidence>
<evidence type="ECO:0000256" key="4">
    <source>
        <dbReference type="ARBA" id="ARBA00039081"/>
    </source>
</evidence>
<feature type="active site" evidence="7">
    <location>
        <position position="78"/>
    </location>
</feature>
<dbReference type="EMBL" id="OV170228">
    <property type="protein sequence ID" value="CAH0729974.1"/>
    <property type="molecule type" value="Genomic_DNA"/>
</dbReference>
<protein>
    <recommendedName>
        <fullName evidence="5">tRNA (cytosine(38)-C(5))-methyltransferase</fullName>
        <ecNumber evidence="4">2.1.1.204</ecNumber>
    </recommendedName>
    <alternativeName>
        <fullName evidence="6">DNA (cytosine-5)-methyltransferase-like protein 2</fullName>
    </alternativeName>
</protein>
<dbReference type="GO" id="GO:0032259">
    <property type="term" value="P:methylation"/>
    <property type="evidence" value="ECO:0007669"/>
    <property type="project" value="UniProtKB-KW"/>
</dbReference>
<keyword evidence="3 7" id="KW-0949">S-adenosyl-L-methionine</keyword>